<evidence type="ECO:0000313" key="1">
    <source>
        <dbReference type="EMBL" id="AIY44134.1"/>
    </source>
</evidence>
<keyword evidence="2" id="KW-1185">Reference proteome</keyword>
<name>A0A0A1FKD5_9BURK</name>
<sequence length="87" mass="8929">MKAVLNGEGVLLDGWDAGCSGGMAIVSVRVFVLSTCYVFKQAAGKPTPGGNAGISCAMCGGKCNIAARRSVCRQALLSMILLAFQES</sequence>
<dbReference type="KEGG" id="care:LT85_4976"/>
<reference evidence="2" key="1">
    <citation type="journal article" date="2014" name="Soil Biol. Biochem.">
        <title>Structure and function of bacterial communities in ageing soils: Insights from the Mendocino ecological staircase.</title>
        <authorList>
            <person name="Uroz S."/>
            <person name="Tech J.J."/>
            <person name="Sawaya N.A."/>
            <person name="Frey-Klett P."/>
            <person name="Leveau J.H.J."/>
        </authorList>
    </citation>
    <scope>NUCLEOTIDE SEQUENCE [LARGE SCALE GENOMIC DNA]</scope>
    <source>
        <strain evidence="2">Cal35</strain>
    </source>
</reference>
<protein>
    <submittedName>
        <fullName evidence="1">Uncharacterized protein</fullName>
    </submittedName>
</protein>
<dbReference type="EMBL" id="CP009962">
    <property type="protein sequence ID" value="AIY44134.1"/>
    <property type="molecule type" value="Genomic_DNA"/>
</dbReference>
<accession>A0A0A1FKD5</accession>
<proteinExistence type="predicted"/>
<dbReference type="Proteomes" id="UP000030302">
    <property type="component" value="Chromosome"/>
</dbReference>
<evidence type="ECO:0000313" key="2">
    <source>
        <dbReference type="Proteomes" id="UP000030302"/>
    </source>
</evidence>
<organism evidence="1 2">
    <name type="scientific">Collimonas arenae</name>
    <dbReference type="NCBI Taxonomy" id="279058"/>
    <lineage>
        <taxon>Bacteria</taxon>
        <taxon>Pseudomonadati</taxon>
        <taxon>Pseudomonadota</taxon>
        <taxon>Betaproteobacteria</taxon>
        <taxon>Burkholderiales</taxon>
        <taxon>Oxalobacteraceae</taxon>
        <taxon>Collimonas</taxon>
    </lineage>
</organism>
<gene>
    <name evidence="1" type="ORF">LT85_4976</name>
</gene>
<dbReference type="AlphaFoldDB" id="A0A0A1FKD5"/>
<dbReference type="HOGENOM" id="CLU_2477972_0_0_4"/>
<dbReference type="STRING" id="279058.LT85_4976"/>